<dbReference type="AlphaFoldDB" id="A0A2R8AYR4"/>
<keyword evidence="3" id="KW-1185">Reference proteome</keyword>
<dbReference type="PANTHER" id="PTHR12126">
    <property type="entry name" value="NADH-UBIQUINONE OXIDOREDUCTASE 39 KDA SUBUNIT-RELATED"/>
    <property type="match status" value="1"/>
</dbReference>
<dbReference type="InterPro" id="IPR051207">
    <property type="entry name" value="ComplexI_NDUFA9_subunit"/>
</dbReference>
<dbReference type="PANTHER" id="PTHR12126:SF11">
    <property type="entry name" value="NADH DEHYDROGENASE [UBIQUINONE] 1 ALPHA SUBCOMPLEX SUBUNIT 9, MITOCHONDRIAL"/>
    <property type="match status" value="1"/>
</dbReference>
<accession>A0A2R8AYR4</accession>
<evidence type="ECO:0000313" key="3">
    <source>
        <dbReference type="Proteomes" id="UP000244904"/>
    </source>
</evidence>
<gene>
    <name evidence="2" type="ORF">PRI8871_03007</name>
</gene>
<dbReference type="GO" id="GO:0044877">
    <property type="term" value="F:protein-containing complex binding"/>
    <property type="evidence" value="ECO:0007669"/>
    <property type="project" value="TreeGrafter"/>
</dbReference>
<dbReference type="InterPro" id="IPR016040">
    <property type="entry name" value="NAD(P)-bd_dom"/>
</dbReference>
<dbReference type="InterPro" id="IPR036291">
    <property type="entry name" value="NAD(P)-bd_dom_sf"/>
</dbReference>
<protein>
    <recommendedName>
        <fullName evidence="1">NAD(P)-binding domain-containing protein</fullName>
    </recommendedName>
</protein>
<evidence type="ECO:0000259" key="1">
    <source>
        <dbReference type="Pfam" id="PF13460"/>
    </source>
</evidence>
<proteinExistence type="predicted"/>
<dbReference type="SUPFAM" id="SSF51735">
    <property type="entry name" value="NAD(P)-binding Rossmann-fold domains"/>
    <property type="match status" value="1"/>
</dbReference>
<evidence type="ECO:0000313" key="2">
    <source>
        <dbReference type="EMBL" id="SPF81185.1"/>
    </source>
</evidence>
<dbReference type="Proteomes" id="UP000244904">
    <property type="component" value="Unassembled WGS sequence"/>
</dbReference>
<dbReference type="RefSeq" id="WP_108887035.1">
    <property type="nucleotide sequence ID" value="NZ_OMOJ01000007.1"/>
</dbReference>
<reference evidence="3" key="1">
    <citation type="submission" date="2018-03" db="EMBL/GenBank/DDBJ databases">
        <authorList>
            <person name="Rodrigo-Torres L."/>
            <person name="Arahal R. D."/>
            <person name="Lucena T."/>
        </authorList>
    </citation>
    <scope>NUCLEOTIDE SEQUENCE [LARGE SCALE GENOMIC DNA]</scope>
    <source>
        <strain evidence="3">CECT 8871</strain>
    </source>
</reference>
<dbReference type="Gene3D" id="3.40.50.720">
    <property type="entry name" value="NAD(P)-binding Rossmann-like Domain"/>
    <property type="match status" value="1"/>
</dbReference>
<feature type="domain" description="NAD(P)-binding" evidence="1">
    <location>
        <begin position="8"/>
        <end position="137"/>
    </location>
</feature>
<organism evidence="2 3">
    <name type="scientific">Pseudoprimorskyibacter insulae</name>
    <dbReference type="NCBI Taxonomy" id="1695997"/>
    <lineage>
        <taxon>Bacteria</taxon>
        <taxon>Pseudomonadati</taxon>
        <taxon>Pseudomonadota</taxon>
        <taxon>Alphaproteobacteria</taxon>
        <taxon>Rhodobacterales</taxon>
        <taxon>Paracoccaceae</taxon>
        <taxon>Pseudoprimorskyibacter</taxon>
    </lineage>
</organism>
<dbReference type="CDD" id="cd05243">
    <property type="entry name" value="SDR_a5"/>
    <property type="match status" value="1"/>
</dbReference>
<dbReference type="OrthoDB" id="367683at2"/>
<dbReference type="Pfam" id="PF13460">
    <property type="entry name" value="NAD_binding_10"/>
    <property type="match status" value="1"/>
</dbReference>
<name>A0A2R8AYR4_9RHOB</name>
<dbReference type="EMBL" id="OMOJ01000007">
    <property type="protein sequence ID" value="SPF81185.1"/>
    <property type="molecule type" value="Genomic_DNA"/>
</dbReference>
<sequence length="290" mass="31613">MTTVLIAGATGYLGRHLVSEFRQRGCHVRAIVRDTDRARRQGIGAHDLILAEATRPETLEGHFQGVDIVISSLGITRQKDGLSYWDVDYQANVNLLNAALRAGVRQFGYVHVLKARSMQQVPLVAAKQAFVDRLQAAPIASSVIAPSGYFSDMEDFMKMAQSGRVWLFGKGTHRINPVHGADLATAVADTMWNCTPWRNVGGPDIFTHAQLAELAFHVLGKSPKITYLPDALRHAALAALPLLPQSVGGPARFFLTAMGQDMVGDCIGSRRLVDHFRQNQPPQTAALAVL</sequence>